<reference evidence="1" key="1">
    <citation type="submission" date="2021-06" db="EMBL/GenBank/DDBJ databases">
        <authorList>
            <person name="Kallberg Y."/>
            <person name="Tangrot J."/>
            <person name="Rosling A."/>
        </authorList>
    </citation>
    <scope>NUCLEOTIDE SEQUENCE</scope>
    <source>
        <strain evidence="1">MA453B</strain>
    </source>
</reference>
<accession>A0A9N8Z9H1</accession>
<dbReference type="OrthoDB" id="2333764at2759"/>
<sequence>MNSQEYQYLLKYLSQQHLPTIDNKTKRRLELKKGIEYAEENLLTRLFYLVDEFPKEKESTKARIKVNQQKQKRYHDQKVKIIITHEIGDKVLMYNAIKDKNYSGKLEPNWKGPYYIHTVPHPGVYKLRTLDGKVLKVPINGSLLKRYNDRNFWKMSQYYSDLIRIGSYTVRQIDRPYNLNQTWETSAQHVYQQLQTAMNSHNRIMTLVYCYYLGELVQFSVTPKAKWKEFVQDNQIPNHYYLYRGVTRIYQLFEKNPNQMYCTITLTYNAISRMKVSTFNELLIYNNDLNDLVDNLELS</sequence>
<dbReference type="AlphaFoldDB" id="A0A9N8Z9H1"/>
<dbReference type="EMBL" id="CAJVPY010000644">
    <property type="protein sequence ID" value="CAG8485069.1"/>
    <property type="molecule type" value="Genomic_DNA"/>
</dbReference>
<organism evidence="1 2">
    <name type="scientific">Dentiscutata erythropus</name>
    <dbReference type="NCBI Taxonomy" id="1348616"/>
    <lineage>
        <taxon>Eukaryota</taxon>
        <taxon>Fungi</taxon>
        <taxon>Fungi incertae sedis</taxon>
        <taxon>Mucoromycota</taxon>
        <taxon>Glomeromycotina</taxon>
        <taxon>Glomeromycetes</taxon>
        <taxon>Diversisporales</taxon>
        <taxon>Gigasporaceae</taxon>
        <taxon>Dentiscutata</taxon>
    </lineage>
</organism>
<dbReference type="Proteomes" id="UP000789405">
    <property type="component" value="Unassembled WGS sequence"/>
</dbReference>
<protein>
    <submittedName>
        <fullName evidence="1">9951_t:CDS:1</fullName>
    </submittedName>
</protein>
<evidence type="ECO:0000313" key="1">
    <source>
        <dbReference type="EMBL" id="CAG8485069.1"/>
    </source>
</evidence>
<name>A0A9N8Z9H1_9GLOM</name>
<proteinExistence type="predicted"/>
<keyword evidence="2" id="KW-1185">Reference proteome</keyword>
<evidence type="ECO:0000313" key="2">
    <source>
        <dbReference type="Proteomes" id="UP000789405"/>
    </source>
</evidence>
<comment type="caution">
    <text evidence="1">The sequence shown here is derived from an EMBL/GenBank/DDBJ whole genome shotgun (WGS) entry which is preliminary data.</text>
</comment>
<gene>
    <name evidence="1" type="ORF">DERYTH_LOCUS2124</name>
</gene>